<name>A0A7S8E841_9CHLR</name>
<sequence length="149" mass="17280">MSRPVIDLDTLEIRPAKAEEDGPIKQMVRQARLDPTSMHWEHFLVAEYAGEIIAIGQVKQYPGCQELGSLYTRPRYQGLGIATRVMNALEARAGRPLYLLCMEKMVPFYQQHGYETILWWQAPWFLKLKMSPVMLARLVGVRVYIMRKI</sequence>
<dbReference type="KEGG" id="pmet:G4Y79_20995"/>
<evidence type="ECO:0000259" key="1">
    <source>
        <dbReference type="PROSITE" id="PS51186"/>
    </source>
</evidence>
<dbReference type="Gene3D" id="3.40.630.30">
    <property type="match status" value="1"/>
</dbReference>
<evidence type="ECO:0000313" key="2">
    <source>
        <dbReference type="EMBL" id="QPC82135.1"/>
    </source>
</evidence>
<dbReference type="SUPFAM" id="SSF55729">
    <property type="entry name" value="Acyl-CoA N-acyltransferases (Nat)"/>
    <property type="match status" value="1"/>
</dbReference>
<dbReference type="InterPro" id="IPR000182">
    <property type="entry name" value="GNAT_dom"/>
</dbReference>
<accession>A0A7S8E841</accession>
<dbReference type="CDD" id="cd04301">
    <property type="entry name" value="NAT_SF"/>
    <property type="match status" value="1"/>
</dbReference>
<dbReference type="GO" id="GO:0016747">
    <property type="term" value="F:acyltransferase activity, transferring groups other than amino-acyl groups"/>
    <property type="evidence" value="ECO:0007669"/>
    <property type="project" value="InterPro"/>
</dbReference>
<keyword evidence="2" id="KW-0808">Transferase</keyword>
<dbReference type="EMBL" id="CP062983">
    <property type="protein sequence ID" value="QPC82135.1"/>
    <property type="molecule type" value="Genomic_DNA"/>
</dbReference>
<dbReference type="RefSeq" id="WP_195170204.1">
    <property type="nucleotide sequence ID" value="NZ_CP062983.1"/>
</dbReference>
<dbReference type="Proteomes" id="UP000594468">
    <property type="component" value="Chromosome"/>
</dbReference>
<dbReference type="InterPro" id="IPR016181">
    <property type="entry name" value="Acyl_CoA_acyltransferase"/>
</dbReference>
<keyword evidence="3" id="KW-1185">Reference proteome</keyword>
<protein>
    <submittedName>
        <fullName evidence="2">GNAT family N-acetyltransferase</fullName>
    </submittedName>
</protein>
<evidence type="ECO:0000313" key="3">
    <source>
        <dbReference type="Proteomes" id="UP000594468"/>
    </source>
</evidence>
<dbReference type="AlphaFoldDB" id="A0A7S8E841"/>
<reference evidence="2 3" key="1">
    <citation type="submission" date="2020-02" db="EMBL/GenBank/DDBJ databases">
        <authorList>
            <person name="Zheng R.K."/>
            <person name="Sun C.M."/>
        </authorList>
    </citation>
    <scope>NUCLEOTIDE SEQUENCE [LARGE SCALE GENOMIC DNA]</scope>
    <source>
        <strain evidence="3">rifampicinis</strain>
    </source>
</reference>
<proteinExistence type="predicted"/>
<organism evidence="2 3">
    <name type="scientific">Phototrophicus methaneseepsis</name>
    <dbReference type="NCBI Taxonomy" id="2710758"/>
    <lineage>
        <taxon>Bacteria</taxon>
        <taxon>Bacillati</taxon>
        <taxon>Chloroflexota</taxon>
        <taxon>Candidatus Thermofontia</taxon>
        <taxon>Phototrophicales</taxon>
        <taxon>Phototrophicaceae</taxon>
        <taxon>Phototrophicus</taxon>
    </lineage>
</organism>
<dbReference type="PROSITE" id="PS51186">
    <property type="entry name" value="GNAT"/>
    <property type="match status" value="1"/>
</dbReference>
<feature type="domain" description="N-acetyltransferase" evidence="1">
    <location>
        <begin position="11"/>
        <end position="131"/>
    </location>
</feature>
<dbReference type="Pfam" id="PF00583">
    <property type="entry name" value="Acetyltransf_1"/>
    <property type="match status" value="1"/>
</dbReference>
<gene>
    <name evidence="2" type="ORF">G4Y79_20995</name>
</gene>